<name>A0A2W0H772_9BACI</name>
<dbReference type="OrthoDB" id="163141at2"/>
<dbReference type="Pfam" id="PF12698">
    <property type="entry name" value="ABC2_membrane_3"/>
    <property type="match status" value="1"/>
</dbReference>
<feature type="transmembrane region" description="Helical" evidence="5">
    <location>
        <begin position="177"/>
        <end position="197"/>
    </location>
</feature>
<feature type="transmembrane region" description="Helical" evidence="5">
    <location>
        <begin position="37"/>
        <end position="60"/>
    </location>
</feature>
<dbReference type="EMBL" id="PDOF01000001">
    <property type="protein sequence ID" value="PYZ97704.1"/>
    <property type="molecule type" value="Genomic_DNA"/>
</dbReference>
<dbReference type="PANTHER" id="PTHR43229:SF3">
    <property type="entry name" value="ABC-TYPE MULTIDRUG TRANSPORT SYSTEM, PERMEASE COMPONENT"/>
    <property type="match status" value="1"/>
</dbReference>
<dbReference type="PROSITE" id="PS51012">
    <property type="entry name" value="ABC_TM2"/>
    <property type="match status" value="1"/>
</dbReference>
<evidence type="ECO:0000256" key="5">
    <source>
        <dbReference type="SAM" id="Phobius"/>
    </source>
</evidence>
<dbReference type="InterPro" id="IPR047817">
    <property type="entry name" value="ABC2_TM_bact-type"/>
</dbReference>
<sequence>MQQPALNERYESNPLRQLIAELWILFRIQFCIIREQWAFIFILASIIPFSILMFLHFFTVNPTEEMIVRIITGNMLFALVIMGINVMAQEISFQKHQGHFTFYASLPIEKVNFILANMFRGLIVSVPSFTIMAIAGQWVYGIQFTFSLWLIPLITLTILSVVALGVFLGFWSPNIQLTNLVVQALMMIISFMTPVLVDFSQLPLILQWFSYIVPTTYAADGLRELLSSGMSTSVLQNMGMLLLFTVVSYTLILKKIHWRGEA</sequence>
<dbReference type="GO" id="GO:0140359">
    <property type="term" value="F:ABC-type transporter activity"/>
    <property type="evidence" value="ECO:0007669"/>
    <property type="project" value="InterPro"/>
</dbReference>
<proteinExistence type="predicted"/>
<comment type="subcellular location">
    <subcellularLocation>
        <location evidence="1">Membrane</location>
        <topology evidence="1">Multi-pass membrane protein</topology>
    </subcellularLocation>
</comment>
<evidence type="ECO:0000259" key="6">
    <source>
        <dbReference type="PROSITE" id="PS51012"/>
    </source>
</evidence>
<evidence type="ECO:0000313" key="7">
    <source>
        <dbReference type="EMBL" id="PYZ97704.1"/>
    </source>
</evidence>
<feature type="transmembrane region" description="Helical" evidence="5">
    <location>
        <begin position="234"/>
        <end position="253"/>
    </location>
</feature>
<keyword evidence="4 5" id="KW-0472">Membrane</keyword>
<dbReference type="InterPro" id="IPR013525">
    <property type="entry name" value="ABC2_TM"/>
</dbReference>
<dbReference type="AlphaFoldDB" id="A0A2W0H772"/>
<dbReference type="RefSeq" id="WP_110517055.1">
    <property type="nucleotide sequence ID" value="NZ_PDOF01000001.1"/>
</dbReference>
<dbReference type="Proteomes" id="UP000248066">
    <property type="component" value="Unassembled WGS sequence"/>
</dbReference>
<evidence type="ECO:0000256" key="3">
    <source>
        <dbReference type="ARBA" id="ARBA00022989"/>
    </source>
</evidence>
<keyword evidence="8" id="KW-1185">Reference proteome</keyword>
<keyword evidence="2 5" id="KW-0812">Transmembrane</keyword>
<evidence type="ECO:0000256" key="1">
    <source>
        <dbReference type="ARBA" id="ARBA00004141"/>
    </source>
</evidence>
<evidence type="ECO:0000256" key="4">
    <source>
        <dbReference type="ARBA" id="ARBA00023136"/>
    </source>
</evidence>
<protein>
    <submittedName>
        <fullName evidence="7">ABC transporter</fullName>
    </submittedName>
</protein>
<feature type="domain" description="ABC transmembrane type-2" evidence="6">
    <location>
        <begin position="36"/>
        <end position="259"/>
    </location>
</feature>
<feature type="transmembrane region" description="Helical" evidence="5">
    <location>
        <begin position="119"/>
        <end position="140"/>
    </location>
</feature>
<dbReference type="PANTHER" id="PTHR43229">
    <property type="entry name" value="NODULATION PROTEIN J"/>
    <property type="match status" value="1"/>
</dbReference>
<dbReference type="GO" id="GO:0016020">
    <property type="term" value="C:membrane"/>
    <property type="evidence" value="ECO:0007669"/>
    <property type="project" value="UniProtKB-SubCell"/>
</dbReference>
<comment type="caution">
    <text evidence="7">The sequence shown here is derived from an EMBL/GenBank/DDBJ whole genome shotgun (WGS) entry which is preliminary data.</text>
</comment>
<feature type="transmembrane region" description="Helical" evidence="5">
    <location>
        <begin position="66"/>
        <end position="88"/>
    </location>
</feature>
<feature type="transmembrane region" description="Helical" evidence="5">
    <location>
        <begin position="146"/>
        <end position="170"/>
    </location>
</feature>
<keyword evidence="3 5" id="KW-1133">Transmembrane helix</keyword>
<reference evidence="7 8" key="1">
    <citation type="submission" date="2017-10" db="EMBL/GenBank/DDBJ databases">
        <title>Bacillus sp. nov., a halophilic bacterium isolated from a Yangshapao Lake.</title>
        <authorList>
            <person name="Wang H."/>
        </authorList>
    </citation>
    <scope>NUCLEOTIDE SEQUENCE [LARGE SCALE GENOMIC DNA]</scope>
    <source>
        <strain evidence="7 8">YSP-3</strain>
    </source>
</reference>
<evidence type="ECO:0000256" key="2">
    <source>
        <dbReference type="ARBA" id="ARBA00022692"/>
    </source>
</evidence>
<accession>A0A2W0H772</accession>
<gene>
    <name evidence="7" type="ORF">CR205_03670</name>
</gene>
<dbReference type="InterPro" id="IPR051784">
    <property type="entry name" value="Nod_factor_ABC_transporter"/>
</dbReference>
<evidence type="ECO:0000313" key="8">
    <source>
        <dbReference type="Proteomes" id="UP000248066"/>
    </source>
</evidence>
<organism evidence="7 8">
    <name type="scientific">Alteribacter lacisalsi</name>
    <dbReference type="NCBI Taxonomy" id="2045244"/>
    <lineage>
        <taxon>Bacteria</taxon>
        <taxon>Bacillati</taxon>
        <taxon>Bacillota</taxon>
        <taxon>Bacilli</taxon>
        <taxon>Bacillales</taxon>
        <taxon>Bacillaceae</taxon>
        <taxon>Alteribacter</taxon>
    </lineage>
</organism>